<proteinExistence type="inferred from homology"/>
<evidence type="ECO:0000313" key="8">
    <source>
        <dbReference type="EMBL" id="HIH70100.1"/>
    </source>
</evidence>
<dbReference type="PANTHER" id="PTHR11434">
    <property type="entry name" value="NADH-UBIQUINONE OXIDOREDUCTASE SUBUNIT ND4L"/>
    <property type="match status" value="1"/>
</dbReference>
<protein>
    <submittedName>
        <fullName evidence="8">NADH-quinone oxidoreductase subunit NuoK</fullName>
        <ecNumber evidence="8">1.6.5.11</ecNumber>
    </submittedName>
</protein>
<dbReference type="Proteomes" id="UP000600363">
    <property type="component" value="Unassembled WGS sequence"/>
</dbReference>
<evidence type="ECO:0000256" key="7">
    <source>
        <dbReference type="SAM" id="Phobius"/>
    </source>
</evidence>
<evidence type="ECO:0000256" key="1">
    <source>
        <dbReference type="ARBA" id="ARBA00004141"/>
    </source>
</evidence>
<comment type="caution">
    <text evidence="8">The sequence shown here is derived from an EMBL/GenBank/DDBJ whole genome shotgun (WGS) entry which is preliminary data.</text>
</comment>
<evidence type="ECO:0000313" key="9">
    <source>
        <dbReference type="Proteomes" id="UP000600363"/>
    </source>
</evidence>
<reference evidence="8" key="1">
    <citation type="journal article" date="2020" name="bioRxiv">
        <title>A rank-normalized archaeal taxonomy based on genome phylogeny resolves widespread incomplete and uneven classifications.</title>
        <authorList>
            <person name="Rinke C."/>
            <person name="Chuvochina M."/>
            <person name="Mussig A.J."/>
            <person name="Chaumeil P.-A."/>
            <person name="Waite D.W."/>
            <person name="Whitman W.B."/>
            <person name="Parks D.H."/>
            <person name="Hugenholtz P."/>
        </authorList>
    </citation>
    <scope>NUCLEOTIDE SEQUENCE</scope>
    <source>
        <strain evidence="8">UBA12518</strain>
    </source>
</reference>
<evidence type="ECO:0000256" key="6">
    <source>
        <dbReference type="ARBA" id="ARBA00023136"/>
    </source>
</evidence>
<evidence type="ECO:0000256" key="4">
    <source>
        <dbReference type="ARBA" id="ARBA00022692"/>
    </source>
</evidence>
<dbReference type="PANTHER" id="PTHR11434:SF16">
    <property type="entry name" value="NADH-UBIQUINONE OXIDOREDUCTASE CHAIN 4L"/>
    <property type="match status" value="1"/>
</dbReference>
<dbReference type="NCBIfam" id="NF004320">
    <property type="entry name" value="PRK05715.1-2"/>
    <property type="match status" value="1"/>
</dbReference>
<comment type="subcellular location">
    <subcellularLocation>
        <location evidence="1">Membrane</location>
        <topology evidence="1">Multi-pass membrane protein</topology>
    </subcellularLocation>
</comment>
<dbReference type="EC" id="1.6.5.11" evidence="8"/>
<dbReference type="RefSeq" id="WP_042686470.1">
    <property type="nucleotide sequence ID" value="NZ_DUIH01000021.1"/>
</dbReference>
<keyword evidence="4 7" id="KW-0812">Transmembrane</keyword>
<dbReference type="InterPro" id="IPR039428">
    <property type="entry name" value="NUOK/Mnh_C1-like"/>
</dbReference>
<dbReference type="EMBL" id="DUIH01000021">
    <property type="protein sequence ID" value="HIH70100.1"/>
    <property type="molecule type" value="Genomic_DNA"/>
</dbReference>
<evidence type="ECO:0000256" key="5">
    <source>
        <dbReference type="ARBA" id="ARBA00022989"/>
    </source>
</evidence>
<evidence type="ECO:0000256" key="2">
    <source>
        <dbReference type="ARBA" id="ARBA00010519"/>
    </source>
</evidence>
<dbReference type="GO" id="GO:0016651">
    <property type="term" value="F:oxidoreductase activity, acting on NAD(P)H"/>
    <property type="evidence" value="ECO:0007669"/>
    <property type="project" value="InterPro"/>
</dbReference>
<accession>A0A832W0E7</accession>
<dbReference type="GO" id="GO:0042773">
    <property type="term" value="P:ATP synthesis coupled electron transport"/>
    <property type="evidence" value="ECO:0007669"/>
    <property type="project" value="InterPro"/>
</dbReference>
<dbReference type="Gene3D" id="1.10.287.3510">
    <property type="match status" value="1"/>
</dbReference>
<dbReference type="InterPro" id="IPR001133">
    <property type="entry name" value="NADH_UbQ_OxRdtase_chain4L/K"/>
</dbReference>
<keyword evidence="3" id="KW-0813">Transport</keyword>
<dbReference type="HAMAP" id="MF_01456">
    <property type="entry name" value="NDH1_NuoK"/>
    <property type="match status" value="1"/>
</dbReference>
<keyword evidence="6 7" id="KW-0472">Membrane</keyword>
<sequence length="100" mass="10791">MIPIVLVLLLSAVVFAIGLFGLLIQKSGIRMLMCIELMLNSANINLVAFSGMHGNVQGQVLALLAIAVAAAETVIGLAILLVIFRHRGEINTDRLNVLRW</sequence>
<feature type="transmembrane region" description="Helical" evidence="7">
    <location>
        <begin position="61"/>
        <end position="84"/>
    </location>
</feature>
<keyword evidence="8" id="KW-0560">Oxidoreductase</keyword>
<name>A0A832W0E7_9EURY</name>
<dbReference type="NCBIfam" id="NF004323">
    <property type="entry name" value="PRK05715.1-5"/>
    <property type="match status" value="1"/>
</dbReference>
<evidence type="ECO:0000256" key="3">
    <source>
        <dbReference type="ARBA" id="ARBA00022448"/>
    </source>
</evidence>
<dbReference type="FunFam" id="1.10.287.3510:FF:000001">
    <property type="entry name" value="NADH-quinone oxidoreductase subunit K"/>
    <property type="match status" value="1"/>
</dbReference>
<dbReference type="GO" id="GO:0030964">
    <property type="term" value="C:NADH dehydrogenase complex"/>
    <property type="evidence" value="ECO:0007669"/>
    <property type="project" value="TreeGrafter"/>
</dbReference>
<dbReference type="AlphaFoldDB" id="A0A832W0E7"/>
<keyword evidence="5 7" id="KW-1133">Transmembrane helix</keyword>
<feature type="transmembrane region" description="Helical" evidence="7">
    <location>
        <begin position="6"/>
        <end position="24"/>
    </location>
</feature>
<gene>
    <name evidence="8" type="primary">nuoK</name>
    <name evidence="8" type="ORF">HA299_05775</name>
</gene>
<organism evidence="8 9">
    <name type="scientific">Methermicoccus shengliensis</name>
    <dbReference type="NCBI Taxonomy" id="660064"/>
    <lineage>
        <taxon>Archaea</taxon>
        <taxon>Methanobacteriati</taxon>
        <taxon>Methanobacteriota</taxon>
        <taxon>Stenosarchaea group</taxon>
        <taxon>Methanomicrobia</taxon>
        <taxon>Methanosarcinales</taxon>
        <taxon>Methermicoccaceae</taxon>
        <taxon>Methermicoccus</taxon>
    </lineage>
</organism>
<comment type="similarity">
    <text evidence="2">Belongs to the complex I subunit 4L family.</text>
</comment>
<dbReference type="Pfam" id="PF00420">
    <property type="entry name" value="Oxidored_q2"/>
    <property type="match status" value="1"/>
</dbReference>